<organism evidence="2 4">
    <name type="scientific">Rotaria sordida</name>
    <dbReference type="NCBI Taxonomy" id="392033"/>
    <lineage>
        <taxon>Eukaryota</taxon>
        <taxon>Metazoa</taxon>
        <taxon>Spiralia</taxon>
        <taxon>Gnathifera</taxon>
        <taxon>Rotifera</taxon>
        <taxon>Eurotatoria</taxon>
        <taxon>Bdelloidea</taxon>
        <taxon>Philodinida</taxon>
        <taxon>Philodinidae</taxon>
        <taxon>Rotaria</taxon>
    </lineage>
</organism>
<evidence type="ECO:0000313" key="2">
    <source>
        <dbReference type="EMBL" id="CAF1530099.1"/>
    </source>
</evidence>
<sequence length="63" mass="7447">MGCTESVNTLSPLVSSNGNRKRIAWFYAANPNPWDEDEPKEWKRYSDFENAFIEEAYQRQDDE</sequence>
<gene>
    <name evidence="3" type="ORF">JXQ802_LOCUS56693</name>
    <name evidence="2" type="ORF">PYM288_LOCUS40118</name>
</gene>
<reference evidence="2" key="1">
    <citation type="submission" date="2021-02" db="EMBL/GenBank/DDBJ databases">
        <authorList>
            <person name="Nowell W R."/>
        </authorList>
    </citation>
    <scope>NUCLEOTIDE SEQUENCE</scope>
</reference>
<dbReference type="InterPro" id="IPR037197">
    <property type="entry name" value="WWE_dom_sf"/>
</dbReference>
<evidence type="ECO:0000313" key="3">
    <source>
        <dbReference type="EMBL" id="CAF1665181.1"/>
    </source>
</evidence>
<keyword evidence="5" id="KW-1185">Reference proteome</keyword>
<evidence type="ECO:0000313" key="4">
    <source>
        <dbReference type="Proteomes" id="UP000663854"/>
    </source>
</evidence>
<dbReference type="SUPFAM" id="SSF117839">
    <property type="entry name" value="WWE domain"/>
    <property type="match status" value="1"/>
</dbReference>
<evidence type="ECO:0000313" key="5">
    <source>
        <dbReference type="Proteomes" id="UP000663870"/>
    </source>
</evidence>
<dbReference type="Proteomes" id="UP000663854">
    <property type="component" value="Unassembled WGS sequence"/>
</dbReference>
<feature type="domain" description="WWE" evidence="1">
    <location>
        <begin position="9"/>
        <end position="63"/>
    </location>
</feature>
<dbReference type="EMBL" id="CAJNOL010013778">
    <property type="protein sequence ID" value="CAF1665181.1"/>
    <property type="molecule type" value="Genomic_DNA"/>
</dbReference>
<evidence type="ECO:0000259" key="1">
    <source>
        <dbReference type="PROSITE" id="PS50918"/>
    </source>
</evidence>
<proteinExistence type="predicted"/>
<dbReference type="PROSITE" id="PS50918">
    <property type="entry name" value="WWE"/>
    <property type="match status" value="1"/>
</dbReference>
<dbReference type="Proteomes" id="UP000663870">
    <property type="component" value="Unassembled WGS sequence"/>
</dbReference>
<protein>
    <recommendedName>
        <fullName evidence="1">WWE domain-containing protein</fullName>
    </recommendedName>
</protein>
<accession>A0A815VG70</accession>
<dbReference type="EMBL" id="CAJNOH010011914">
    <property type="protein sequence ID" value="CAF1530099.1"/>
    <property type="molecule type" value="Genomic_DNA"/>
</dbReference>
<dbReference type="AlphaFoldDB" id="A0A815VG70"/>
<comment type="caution">
    <text evidence="2">The sequence shown here is derived from an EMBL/GenBank/DDBJ whole genome shotgun (WGS) entry which is preliminary data.</text>
</comment>
<name>A0A815VG70_9BILA</name>
<dbReference type="InterPro" id="IPR004170">
    <property type="entry name" value="WWE_dom"/>
</dbReference>
<feature type="non-terminal residue" evidence="2">
    <location>
        <position position="63"/>
    </location>
</feature>